<reference evidence="1 2" key="1">
    <citation type="submission" date="2019-02" db="EMBL/GenBank/DDBJ databases">
        <title>Deep-cultivation of Planctomycetes and their phenomic and genomic characterization uncovers novel biology.</title>
        <authorList>
            <person name="Wiegand S."/>
            <person name="Jogler M."/>
            <person name="Boedeker C."/>
            <person name="Pinto D."/>
            <person name="Vollmers J."/>
            <person name="Rivas-Marin E."/>
            <person name="Kohn T."/>
            <person name="Peeters S.H."/>
            <person name="Heuer A."/>
            <person name="Rast P."/>
            <person name="Oberbeckmann S."/>
            <person name="Bunk B."/>
            <person name="Jeske O."/>
            <person name="Meyerdierks A."/>
            <person name="Storesund J.E."/>
            <person name="Kallscheuer N."/>
            <person name="Luecker S."/>
            <person name="Lage O.M."/>
            <person name="Pohl T."/>
            <person name="Merkel B.J."/>
            <person name="Hornburger P."/>
            <person name="Mueller R.-W."/>
            <person name="Bruemmer F."/>
            <person name="Labrenz M."/>
            <person name="Spormann A.M."/>
            <person name="Op Den Camp H."/>
            <person name="Overmann J."/>
            <person name="Amann R."/>
            <person name="Jetten M.S.M."/>
            <person name="Mascher T."/>
            <person name="Medema M.H."/>
            <person name="Devos D.P."/>
            <person name="Kaster A.-K."/>
            <person name="Ovreas L."/>
            <person name="Rohde M."/>
            <person name="Galperin M.Y."/>
            <person name="Jogler C."/>
        </authorList>
    </citation>
    <scope>NUCLEOTIDE SEQUENCE [LARGE SCALE GENOMIC DNA]</scope>
    <source>
        <strain evidence="1 2">Pla144</strain>
    </source>
</reference>
<dbReference type="Pfam" id="PF20607">
    <property type="entry name" value="DUF6800"/>
    <property type="match status" value="1"/>
</dbReference>
<evidence type="ECO:0000313" key="1">
    <source>
        <dbReference type="EMBL" id="TWU25689.1"/>
    </source>
</evidence>
<dbReference type="EMBL" id="SJPS01000004">
    <property type="protein sequence ID" value="TWU25689.1"/>
    <property type="molecule type" value="Genomic_DNA"/>
</dbReference>
<dbReference type="Proteomes" id="UP000318437">
    <property type="component" value="Unassembled WGS sequence"/>
</dbReference>
<keyword evidence="2" id="KW-1185">Reference proteome</keyword>
<dbReference type="AlphaFoldDB" id="A0A5C6CS97"/>
<accession>A0A5C6CS97</accession>
<dbReference type="RefSeq" id="WP_231936364.1">
    <property type="nucleotide sequence ID" value="NZ_SJPS01000004.1"/>
</dbReference>
<name>A0A5C6CS97_9BACT</name>
<proteinExistence type="predicted"/>
<sequence length="88" mass="10351">MAYCQALLSQSYPFADKVTFRKEIFVGASERQRELRRRRKRYHKLAQLKGKLAKATQSEKLEIVRKLREMSPGAEKLIVEWELVEAGR</sequence>
<gene>
    <name evidence="1" type="ORF">Pla144_28990</name>
</gene>
<organism evidence="1 2">
    <name type="scientific">Bythopirellula polymerisocia</name>
    <dbReference type="NCBI Taxonomy" id="2528003"/>
    <lineage>
        <taxon>Bacteria</taxon>
        <taxon>Pseudomonadati</taxon>
        <taxon>Planctomycetota</taxon>
        <taxon>Planctomycetia</taxon>
        <taxon>Pirellulales</taxon>
        <taxon>Lacipirellulaceae</taxon>
        <taxon>Bythopirellula</taxon>
    </lineage>
</organism>
<dbReference type="InterPro" id="IPR046479">
    <property type="entry name" value="DUF6800"/>
</dbReference>
<comment type="caution">
    <text evidence="1">The sequence shown here is derived from an EMBL/GenBank/DDBJ whole genome shotgun (WGS) entry which is preliminary data.</text>
</comment>
<protein>
    <submittedName>
        <fullName evidence="1">Uncharacterized protein</fullName>
    </submittedName>
</protein>
<evidence type="ECO:0000313" key="2">
    <source>
        <dbReference type="Proteomes" id="UP000318437"/>
    </source>
</evidence>